<dbReference type="OrthoDB" id="7575967at2"/>
<comment type="caution">
    <text evidence="2">The sequence shown here is derived from an EMBL/GenBank/DDBJ whole genome shotgun (WGS) entry which is preliminary data.</text>
</comment>
<protein>
    <recommendedName>
        <fullName evidence="1">DUF6894 domain-containing protein</fullName>
    </recommendedName>
</protein>
<proteinExistence type="predicted"/>
<dbReference type="AlphaFoldDB" id="A0A246JV79"/>
<keyword evidence="3" id="KW-1185">Reference proteome</keyword>
<feature type="domain" description="DUF6894" evidence="1">
    <location>
        <begin position="3"/>
        <end position="67"/>
    </location>
</feature>
<sequence>MPRYFFHTSDGSCDRDDVGVELADPAAARREAIRYGGSLLHDNPDIIAATNGLRVEVVDEQGQFCTAVLIHAVDAERGTRDAD</sequence>
<evidence type="ECO:0000313" key="3">
    <source>
        <dbReference type="Proteomes" id="UP000197361"/>
    </source>
</evidence>
<dbReference type="RefSeq" id="WP_088440835.1">
    <property type="nucleotide sequence ID" value="NZ_BMMC01000003.1"/>
</dbReference>
<evidence type="ECO:0000313" key="2">
    <source>
        <dbReference type="EMBL" id="OWQ96980.1"/>
    </source>
</evidence>
<dbReference type="Pfam" id="PF21834">
    <property type="entry name" value="DUF6894"/>
    <property type="match status" value="1"/>
</dbReference>
<dbReference type="EMBL" id="NISK01000002">
    <property type="protein sequence ID" value="OWQ96980.1"/>
    <property type="molecule type" value="Genomic_DNA"/>
</dbReference>
<gene>
    <name evidence="2" type="ORF">CDQ92_07745</name>
</gene>
<dbReference type="Proteomes" id="UP000197361">
    <property type="component" value="Unassembled WGS sequence"/>
</dbReference>
<evidence type="ECO:0000259" key="1">
    <source>
        <dbReference type="Pfam" id="PF21834"/>
    </source>
</evidence>
<reference evidence="2 3" key="1">
    <citation type="journal article" date="2010" name="Int. J. Syst. Evol. Microbiol.">
        <title>Sphingopyxis bauzanensis sp. nov., a psychrophilic bacterium isolated from soil.</title>
        <authorList>
            <person name="Zhang D.C."/>
            <person name="Liu H.C."/>
            <person name="Xin Y.H."/>
            <person name="Zhou Y.G."/>
            <person name="Schinner F."/>
            <person name="Margesin R."/>
        </authorList>
    </citation>
    <scope>NUCLEOTIDE SEQUENCE [LARGE SCALE GENOMIC DNA]</scope>
    <source>
        <strain evidence="2 3">DSM 22271</strain>
    </source>
</reference>
<dbReference type="InterPro" id="IPR054189">
    <property type="entry name" value="DUF6894"/>
</dbReference>
<name>A0A246JV79_9SPHN</name>
<organism evidence="2 3">
    <name type="scientific">Sphingopyxis bauzanensis</name>
    <dbReference type="NCBI Taxonomy" id="651663"/>
    <lineage>
        <taxon>Bacteria</taxon>
        <taxon>Pseudomonadati</taxon>
        <taxon>Pseudomonadota</taxon>
        <taxon>Alphaproteobacteria</taxon>
        <taxon>Sphingomonadales</taxon>
        <taxon>Sphingomonadaceae</taxon>
        <taxon>Sphingopyxis</taxon>
    </lineage>
</organism>
<accession>A0A246JV79</accession>